<keyword evidence="1" id="KW-0812">Transmembrane</keyword>
<sequence length="50" mass="5805">MTNTLHYASQLYKIGKLLSIIKIVLSVLSLGILYIIWDLLTRPVRRVSYK</sequence>
<evidence type="ECO:0000313" key="2">
    <source>
        <dbReference type="EMBL" id="SDF09813.1"/>
    </source>
</evidence>
<accession>A0A1G7IB16</accession>
<dbReference type="Proteomes" id="UP000199045">
    <property type="component" value="Unassembled WGS sequence"/>
</dbReference>
<organism evidence="2 3">
    <name type="scientific">Chitinophaga filiformis</name>
    <name type="common">Myxococcus filiformis</name>
    <name type="synonym">Flexibacter filiformis</name>
    <dbReference type="NCBI Taxonomy" id="104663"/>
    <lineage>
        <taxon>Bacteria</taxon>
        <taxon>Pseudomonadati</taxon>
        <taxon>Bacteroidota</taxon>
        <taxon>Chitinophagia</taxon>
        <taxon>Chitinophagales</taxon>
        <taxon>Chitinophagaceae</taxon>
        <taxon>Chitinophaga</taxon>
    </lineage>
</organism>
<evidence type="ECO:0000313" key="3">
    <source>
        <dbReference type="Proteomes" id="UP000199045"/>
    </source>
</evidence>
<proteinExistence type="predicted"/>
<protein>
    <submittedName>
        <fullName evidence="2">Uncharacterized protein</fullName>
    </submittedName>
</protein>
<evidence type="ECO:0000256" key="1">
    <source>
        <dbReference type="SAM" id="Phobius"/>
    </source>
</evidence>
<dbReference type="AlphaFoldDB" id="A0A1G7IB16"/>
<dbReference type="STRING" id="104663.SAMN04488121_101780"/>
<gene>
    <name evidence="2" type="ORF">SAMN04488121_101780</name>
</gene>
<dbReference type="EMBL" id="FNBN01000001">
    <property type="protein sequence ID" value="SDF09813.1"/>
    <property type="molecule type" value="Genomic_DNA"/>
</dbReference>
<keyword evidence="1" id="KW-0472">Membrane</keyword>
<feature type="transmembrane region" description="Helical" evidence="1">
    <location>
        <begin position="20"/>
        <end position="40"/>
    </location>
</feature>
<reference evidence="2 3" key="1">
    <citation type="submission" date="2016-10" db="EMBL/GenBank/DDBJ databases">
        <authorList>
            <person name="de Groot N.N."/>
        </authorList>
    </citation>
    <scope>NUCLEOTIDE SEQUENCE [LARGE SCALE GENOMIC DNA]</scope>
    <source>
        <strain evidence="2 3">DSM 527</strain>
    </source>
</reference>
<name>A0A1G7IB16_CHIFI</name>
<keyword evidence="1" id="KW-1133">Transmembrane helix</keyword>